<evidence type="ECO:0000259" key="10">
    <source>
        <dbReference type="Pfam" id="PF00384"/>
    </source>
</evidence>
<comment type="similarity">
    <text evidence="3">Belongs to the prokaryotic molybdopterin-containing oxidoreductase family.</text>
</comment>
<dbReference type="InterPro" id="IPR009010">
    <property type="entry name" value="Asp_de-COase-like_dom_sf"/>
</dbReference>
<evidence type="ECO:0000256" key="1">
    <source>
        <dbReference type="ARBA" id="ARBA00001942"/>
    </source>
</evidence>
<dbReference type="InterPro" id="IPR037951">
    <property type="entry name" value="MopB_CT_YdeP"/>
</dbReference>
<sequence>MKKKIEEYKGPAGGWGALKAVTEILAEQEREGADAKALFKMNKHDGFDCPGCAWPNPERTPIFDVCENGAKAVAWEATRKQLTPEMLSKMTVTELSKLSAHELEDLGRLTYPMKYDAATDTYQPIEWDVAFKEIGEILQSYDDPTTLELYTSGRTSNEAAFLYQLFGREYGTNNYPDCSNMCHEPTSVGLGASIGVGKSTVTFDDFESVDLVIDIGHNPGTNHPRILSTYRALSKRGATLVAVNPLKERGLERFIYPQNPVEMLTDHATKLASHYYNVRVGGDVALMKGLMRIVIERHEDAVAKGEPAILDLDFIENETVGYDAVREDVLNTSWEDITRVSGLTKEAIEEFAELYIKAERTIICYGMGITQHEHGTQNIQQLVNLLLLKGNMGRPGAGILPLRGHSNVQGDRTVGITEKPSQAMLDKLEARYGFTPPSKWGHAVVASVEAMYSGQSKAFIGMGGNFAEAMPDHDKTYQAMKNLDLAVHIATKMNRSHLLTSKNTYLLPVLGRTEIDMQETGRQVVTIEDSMNFVTASCGILKPISPDLLSECAVVAGIAKAAIPNTKVKWDELVADYSKIRDDIEFVYPDFKDYNERIKAPAGFHLQNPASIRKWVTKSGKANFFKTSDGIIEDPDSLLNAELTLTTLRSHDQYNTTIYGLNDRYRGVFGQRDVLFISEAEAQKQGVKADDRVNIIALDRDKKPTERRLDNLRVVIYDIADRSVATYFPEANNLVALESMDQQSGIPVYKNIPIVIELASS</sequence>
<accession>A0A2U2ANF7</accession>
<gene>
    <name evidence="11" type="ORF">DC082_04200</name>
</gene>
<keyword evidence="7" id="KW-0560">Oxidoreductase</keyword>
<keyword evidence="4" id="KW-0004">4Fe-4S</keyword>
<feature type="domain" description="Molybdopterin oxidoreductase" evidence="10">
    <location>
        <begin position="108"/>
        <end position="493"/>
    </location>
</feature>
<dbReference type="NCBIfam" id="TIGR01701">
    <property type="entry name" value="Fdhalpha-like"/>
    <property type="match status" value="1"/>
</dbReference>
<dbReference type="GO" id="GO:0051539">
    <property type="term" value="F:4 iron, 4 sulfur cluster binding"/>
    <property type="evidence" value="ECO:0007669"/>
    <property type="project" value="UniProtKB-KW"/>
</dbReference>
<keyword evidence="5" id="KW-0500">Molybdenum</keyword>
<evidence type="ECO:0000256" key="6">
    <source>
        <dbReference type="ARBA" id="ARBA00022723"/>
    </source>
</evidence>
<evidence type="ECO:0000256" key="7">
    <source>
        <dbReference type="ARBA" id="ARBA00023002"/>
    </source>
</evidence>
<dbReference type="Gene3D" id="3.40.228.10">
    <property type="entry name" value="Dimethylsulfoxide Reductase, domain 2"/>
    <property type="match status" value="1"/>
</dbReference>
<dbReference type="PANTHER" id="PTHR43105">
    <property type="entry name" value="RESPIRATORY NITRATE REDUCTASE"/>
    <property type="match status" value="1"/>
</dbReference>
<dbReference type="CDD" id="cd02767">
    <property type="entry name" value="MopB_ydeP"/>
    <property type="match status" value="1"/>
</dbReference>
<dbReference type="InterPro" id="IPR050123">
    <property type="entry name" value="Prok_molybdopt-oxidoreductase"/>
</dbReference>
<dbReference type="GO" id="GO:0030151">
    <property type="term" value="F:molybdenum ion binding"/>
    <property type="evidence" value="ECO:0007669"/>
    <property type="project" value="InterPro"/>
</dbReference>
<dbReference type="InterPro" id="IPR010046">
    <property type="entry name" value="Mopterin_OxRdtse_a_bac"/>
</dbReference>
<name>A0A2U2ANF7_9GAMM</name>
<keyword evidence="8" id="KW-0408">Iron</keyword>
<dbReference type="Proteomes" id="UP000244948">
    <property type="component" value="Unassembled WGS sequence"/>
</dbReference>
<dbReference type="AlphaFoldDB" id="A0A2U2ANF7"/>
<evidence type="ECO:0000256" key="9">
    <source>
        <dbReference type="ARBA" id="ARBA00023014"/>
    </source>
</evidence>
<evidence type="ECO:0000256" key="3">
    <source>
        <dbReference type="ARBA" id="ARBA00010312"/>
    </source>
</evidence>
<dbReference type="InterPro" id="IPR041953">
    <property type="entry name" value="YdeP_MopB"/>
</dbReference>
<comment type="caution">
    <text evidence="11">The sequence shown here is derived from an EMBL/GenBank/DDBJ whole genome shotgun (WGS) entry which is preliminary data.</text>
</comment>
<dbReference type="InterPro" id="IPR006656">
    <property type="entry name" value="Mopterin_OxRdtase"/>
</dbReference>
<evidence type="ECO:0000313" key="12">
    <source>
        <dbReference type="Proteomes" id="UP000244948"/>
    </source>
</evidence>
<dbReference type="CDD" id="cd02787">
    <property type="entry name" value="MopB_CT_ydeP"/>
    <property type="match status" value="1"/>
</dbReference>
<evidence type="ECO:0000256" key="4">
    <source>
        <dbReference type="ARBA" id="ARBA00022485"/>
    </source>
</evidence>
<keyword evidence="6" id="KW-0479">Metal-binding</keyword>
<protein>
    <submittedName>
        <fullName evidence="11">CbbBc protein</fullName>
    </submittedName>
</protein>
<evidence type="ECO:0000256" key="8">
    <source>
        <dbReference type="ARBA" id="ARBA00023004"/>
    </source>
</evidence>
<dbReference type="GO" id="GO:0008863">
    <property type="term" value="F:formate dehydrogenase (NAD+) activity"/>
    <property type="evidence" value="ECO:0007669"/>
    <property type="project" value="InterPro"/>
</dbReference>
<dbReference type="Gene3D" id="3.40.50.740">
    <property type="match status" value="1"/>
</dbReference>
<proteinExistence type="inferred from homology"/>
<evidence type="ECO:0000256" key="5">
    <source>
        <dbReference type="ARBA" id="ARBA00022505"/>
    </source>
</evidence>
<dbReference type="SUPFAM" id="SSF50692">
    <property type="entry name" value="ADC-like"/>
    <property type="match status" value="1"/>
</dbReference>
<dbReference type="RefSeq" id="WP_109235880.1">
    <property type="nucleotide sequence ID" value="NZ_BMXZ01000001.1"/>
</dbReference>
<evidence type="ECO:0000256" key="2">
    <source>
        <dbReference type="ARBA" id="ARBA00001966"/>
    </source>
</evidence>
<dbReference type="EMBL" id="QEWR01000002">
    <property type="protein sequence ID" value="PWD84735.1"/>
    <property type="molecule type" value="Genomic_DNA"/>
</dbReference>
<dbReference type="GO" id="GO:0016020">
    <property type="term" value="C:membrane"/>
    <property type="evidence" value="ECO:0007669"/>
    <property type="project" value="TreeGrafter"/>
</dbReference>
<comment type="cofactor">
    <cofactor evidence="2">
        <name>[4Fe-4S] cluster</name>
        <dbReference type="ChEBI" id="CHEBI:49883"/>
    </cofactor>
</comment>
<organism evidence="11 12">
    <name type="scientific">Ignatzschineria indica</name>
    <dbReference type="NCBI Taxonomy" id="472583"/>
    <lineage>
        <taxon>Bacteria</taxon>
        <taxon>Pseudomonadati</taxon>
        <taxon>Pseudomonadota</taxon>
        <taxon>Gammaproteobacteria</taxon>
        <taxon>Cardiobacteriales</taxon>
        <taxon>Ignatzschineriaceae</taxon>
        <taxon>Ignatzschineria</taxon>
    </lineage>
</organism>
<dbReference type="PANTHER" id="PTHR43105:SF4">
    <property type="entry name" value="PROTEIN YDEP"/>
    <property type="match status" value="1"/>
</dbReference>
<evidence type="ECO:0000313" key="11">
    <source>
        <dbReference type="EMBL" id="PWD84735.1"/>
    </source>
</evidence>
<keyword evidence="12" id="KW-1185">Reference proteome</keyword>
<reference evidence="11 12" key="1">
    <citation type="journal article" date="2018" name="Genome Announc.">
        <title>Ignatzschineria cameli sp. nov., isolated from necrotic foot tissue of dromedaries (Camelus dromedarius) and associated maggots (Wohlfahrtia species) in Dubai.</title>
        <authorList>
            <person name="Tsang C.C."/>
            <person name="Tang J.Y."/>
            <person name="Fong J.Y."/>
            <person name="Kinne J."/>
            <person name="Lee H.H."/>
            <person name="Joseph M."/>
            <person name="Jose S."/>
            <person name="Schuster R.K."/>
            <person name="Tang Y."/>
            <person name="Sivakumar S."/>
            <person name="Chen J.H."/>
            <person name="Teng J.L."/>
            <person name="Lau S.K."/>
            <person name="Wernery U."/>
            <person name="Woo P.C."/>
        </authorList>
    </citation>
    <scope>NUCLEOTIDE SEQUENCE [LARGE SCALE GENOMIC DNA]</scope>
    <source>
        <strain evidence="11 12">KCTC 22643</strain>
    </source>
</reference>
<dbReference type="Pfam" id="PF00384">
    <property type="entry name" value="Molybdopterin"/>
    <property type="match status" value="1"/>
</dbReference>
<dbReference type="SUPFAM" id="SSF53706">
    <property type="entry name" value="Formate dehydrogenase/DMSO reductase, domains 1-3"/>
    <property type="match status" value="1"/>
</dbReference>
<dbReference type="PIRSF" id="PIRSF000144">
    <property type="entry name" value="CbbBc"/>
    <property type="match status" value="1"/>
</dbReference>
<keyword evidence="9" id="KW-0411">Iron-sulfur</keyword>
<comment type="cofactor">
    <cofactor evidence="1">
        <name>Mo-bis(molybdopterin guanine dinucleotide)</name>
        <dbReference type="ChEBI" id="CHEBI:60539"/>
    </cofactor>
</comment>